<accession>A0AAD7R0F4</accession>
<comment type="caution">
    <text evidence="3">The sequence shown here is derived from an EMBL/GenBank/DDBJ whole genome shotgun (WGS) entry which is preliminary data.</text>
</comment>
<dbReference type="EMBL" id="JAINUG010002255">
    <property type="protein sequence ID" value="KAJ8350984.1"/>
    <property type="molecule type" value="Genomic_DNA"/>
</dbReference>
<dbReference type="PROSITE" id="PS00028">
    <property type="entry name" value="ZINC_FINGER_C2H2_1"/>
    <property type="match status" value="1"/>
</dbReference>
<dbReference type="PROSITE" id="PS50157">
    <property type="entry name" value="ZINC_FINGER_C2H2_2"/>
    <property type="match status" value="1"/>
</dbReference>
<dbReference type="Gene3D" id="3.30.160.60">
    <property type="entry name" value="Classic Zinc Finger"/>
    <property type="match status" value="1"/>
</dbReference>
<evidence type="ECO:0000313" key="3">
    <source>
        <dbReference type="EMBL" id="KAJ8350984.1"/>
    </source>
</evidence>
<organism evidence="3 4">
    <name type="scientific">Aldrovandia affinis</name>
    <dbReference type="NCBI Taxonomy" id="143900"/>
    <lineage>
        <taxon>Eukaryota</taxon>
        <taxon>Metazoa</taxon>
        <taxon>Chordata</taxon>
        <taxon>Craniata</taxon>
        <taxon>Vertebrata</taxon>
        <taxon>Euteleostomi</taxon>
        <taxon>Actinopterygii</taxon>
        <taxon>Neopterygii</taxon>
        <taxon>Teleostei</taxon>
        <taxon>Notacanthiformes</taxon>
        <taxon>Halosauridae</taxon>
        <taxon>Aldrovandia</taxon>
    </lineage>
</organism>
<keyword evidence="1" id="KW-0479">Metal-binding</keyword>
<dbReference type="GO" id="GO:0008270">
    <property type="term" value="F:zinc ion binding"/>
    <property type="evidence" value="ECO:0007669"/>
    <property type="project" value="UniProtKB-KW"/>
</dbReference>
<dbReference type="SUPFAM" id="SSF57667">
    <property type="entry name" value="beta-beta-alpha zinc fingers"/>
    <property type="match status" value="1"/>
</dbReference>
<evidence type="ECO:0000259" key="2">
    <source>
        <dbReference type="PROSITE" id="PS50157"/>
    </source>
</evidence>
<dbReference type="FunFam" id="3.30.160.60:FF:000203">
    <property type="entry name" value="Zinc finger protein 366"/>
    <property type="match status" value="1"/>
</dbReference>
<dbReference type="InterPro" id="IPR036236">
    <property type="entry name" value="Znf_C2H2_sf"/>
</dbReference>
<sequence>MHNLMGHMHLHSDSKPFKCLYCPSKFTLKGNLTRHMKVKHGIMDRGRDARALRWRARLHLSARLGIGSCFGQKEPFDPPVSVRQGKHSEQLVLGRGQGLHLQGQPVQPCTPSNPRSCSTVSAAHVTPTQWRTWTEMGKRKMSHRE</sequence>
<dbReference type="AlphaFoldDB" id="A0AAD7R0F4"/>
<keyword evidence="4" id="KW-1185">Reference proteome</keyword>
<keyword evidence="1" id="KW-0863">Zinc-finger</keyword>
<dbReference type="SMART" id="SM00355">
    <property type="entry name" value="ZnF_C2H2"/>
    <property type="match status" value="1"/>
</dbReference>
<dbReference type="Proteomes" id="UP001221898">
    <property type="component" value="Unassembled WGS sequence"/>
</dbReference>
<evidence type="ECO:0000256" key="1">
    <source>
        <dbReference type="PROSITE-ProRule" id="PRU00042"/>
    </source>
</evidence>
<protein>
    <recommendedName>
        <fullName evidence="2">C2H2-type domain-containing protein</fullName>
    </recommendedName>
</protein>
<gene>
    <name evidence="3" type="ORF">AAFF_G00168710</name>
</gene>
<dbReference type="InterPro" id="IPR013087">
    <property type="entry name" value="Znf_C2H2_type"/>
</dbReference>
<reference evidence="3" key="1">
    <citation type="journal article" date="2023" name="Science">
        <title>Genome structures resolve the early diversification of teleost fishes.</title>
        <authorList>
            <person name="Parey E."/>
            <person name="Louis A."/>
            <person name="Montfort J."/>
            <person name="Bouchez O."/>
            <person name="Roques C."/>
            <person name="Iampietro C."/>
            <person name="Lluch J."/>
            <person name="Castinel A."/>
            <person name="Donnadieu C."/>
            <person name="Desvignes T."/>
            <person name="Floi Bucao C."/>
            <person name="Jouanno E."/>
            <person name="Wen M."/>
            <person name="Mejri S."/>
            <person name="Dirks R."/>
            <person name="Jansen H."/>
            <person name="Henkel C."/>
            <person name="Chen W.J."/>
            <person name="Zahm M."/>
            <person name="Cabau C."/>
            <person name="Klopp C."/>
            <person name="Thompson A.W."/>
            <person name="Robinson-Rechavi M."/>
            <person name="Braasch I."/>
            <person name="Lecointre G."/>
            <person name="Bobe J."/>
            <person name="Postlethwait J.H."/>
            <person name="Berthelot C."/>
            <person name="Roest Crollius H."/>
            <person name="Guiguen Y."/>
        </authorList>
    </citation>
    <scope>NUCLEOTIDE SEQUENCE</scope>
    <source>
        <strain evidence="3">NC1722</strain>
    </source>
</reference>
<name>A0AAD7R0F4_9TELE</name>
<proteinExistence type="predicted"/>
<feature type="domain" description="C2H2-type" evidence="2">
    <location>
        <begin position="17"/>
        <end position="40"/>
    </location>
</feature>
<keyword evidence="1" id="KW-0862">Zinc</keyword>
<evidence type="ECO:0000313" key="4">
    <source>
        <dbReference type="Proteomes" id="UP001221898"/>
    </source>
</evidence>